<name>A0A2U3I5J6_9BURK</name>
<proteinExistence type="predicted"/>
<evidence type="ECO:0000313" key="1">
    <source>
        <dbReference type="EMBL" id="SPB15397.1"/>
    </source>
</evidence>
<dbReference type="Proteomes" id="UP000238169">
    <property type="component" value="Unassembled WGS sequence"/>
</dbReference>
<keyword evidence="2" id="KW-1185">Reference proteome</keyword>
<dbReference type="EMBL" id="OGTP01000007">
    <property type="protein sequence ID" value="SPB15397.1"/>
    <property type="molecule type" value="Genomic_DNA"/>
</dbReference>
<protein>
    <submittedName>
        <fullName evidence="1">Uncharacterized protein</fullName>
    </submittedName>
</protein>
<sequence length="238" mass="26699">MNQASNDTIRDVNIWIALKTVSAFPSTDTQSNELWRFAKLLEELGFDMSKWCVSGDPNDPAFTEAGPTNGLIASAAPEADSLRQAVDIWNGKEGRHGAGFSSRYALKFRSSFDFRADGFQTLDSYNVVVSLVERALQIWPGLLVEVCPYHYSTQKKVFKDRPGVGWMLYLPRRIEIEQVPEARMIHHVKDLNGTEGTILISEIDGPFDADNPEHVKVANAIEIRLADQDLLPRYVDLS</sequence>
<reference evidence="2" key="1">
    <citation type="submission" date="2018-01" db="EMBL/GenBank/DDBJ databases">
        <authorList>
            <person name="Peeters C."/>
        </authorList>
    </citation>
    <scope>NUCLEOTIDE SEQUENCE [LARGE SCALE GENOMIC DNA]</scope>
</reference>
<dbReference type="AlphaFoldDB" id="A0A2U3I5J6"/>
<dbReference type="CDD" id="cd00164">
    <property type="entry name" value="S1_like"/>
    <property type="match status" value="1"/>
</dbReference>
<accession>A0A2U3I5J6</accession>
<organism evidence="1 2">
    <name type="scientific">Caballeronia novacaledonica</name>
    <dbReference type="NCBI Taxonomy" id="1544861"/>
    <lineage>
        <taxon>Bacteria</taxon>
        <taxon>Pseudomonadati</taxon>
        <taxon>Pseudomonadota</taxon>
        <taxon>Betaproteobacteria</taxon>
        <taxon>Burkholderiales</taxon>
        <taxon>Burkholderiaceae</taxon>
        <taxon>Caballeronia</taxon>
    </lineage>
</organism>
<dbReference type="RefSeq" id="WP_245933019.1">
    <property type="nucleotide sequence ID" value="NZ_OGTP01000007.1"/>
</dbReference>
<evidence type="ECO:0000313" key="2">
    <source>
        <dbReference type="Proteomes" id="UP000238169"/>
    </source>
</evidence>
<gene>
    <name evidence="1" type="ORF">NOV72_02623</name>
</gene>